<dbReference type="Gene3D" id="1.10.8.20">
    <property type="entry name" value="N-terminal domain of phosphatidylinositol transfer protein sec14p"/>
    <property type="match status" value="1"/>
</dbReference>
<dbReference type="AlphaFoldDB" id="A0A5E4QAP6"/>
<dbReference type="SMART" id="SM01100">
    <property type="entry name" value="CRAL_TRIO_N"/>
    <property type="match status" value="1"/>
</dbReference>
<dbReference type="GO" id="GO:1902936">
    <property type="term" value="F:phosphatidylinositol bisphosphate binding"/>
    <property type="evidence" value="ECO:0007669"/>
    <property type="project" value="TreeGrafter"/>
</dbReference>
<dbReference type="PANTHER" id="PTHR10174:SF130">
    <property type="entry name" value="ALPHA-TOCOPHEROL TRANSFER PROTEIN-LIKE"/>
    <property type="match status" value="1"/>
</dbReference>
<gene>
    <name evidence="2" type="ORF">LSINAPIS_LOCUS7064</name>
</gene>
<dbReference type="PROSITE" id="PS50191">
    <property type="entry name" value="CRAL_TRIO"/>
    <property type="match status" value="1"/>
</dbReference>
<dbReference type="EMBL" id="FZQP02002271">
    <property type="protein sequence ID" value="VVC95324.1"/>
    <property type="molecule type" value="Genomic_DNA"/>
</dbReference>
<evidence type="ECO:0000313" key="2">
    <source>
        <dbReference type="EMBL" id="VVC95324.1"/>
    </source>
</evidence>
<proteinExistence type="predicted"/>
<dbReference type="InterPro" id="IPR011074">
    <property type="entry name" value="CRAL/TRIO_N_dom"/>
</dbReference>
<evidence type="ECO:0000259" key="1">
    <source>
        <dbReference type="PROSITE" id="PS50191"/>
    </source>
</evidence>
<protein>
    <recommendedName>
        <fullName evidence="1">CRAL-TRIO domain-containing protein</fullName>
    </recommendedName>
</protein>
<evidence type="ECO:0000313" key="3">
    <source>
        <dbReference type="Proteomes" id="UP000324832"/>
    </source>
</evidence>
<dbReference type="CDD" id="cd00170">
    <property type="entry name" value="SEC14"/>
    <property type="match status" value="1"/>
</dbReference>
<name>A0A5E4QAP6_9NEOP</name>
<dbReference type="Pfam" id="PF00650">
    <property type="entry name" value="CRAL_TRIO"/>
    <property type="match status" value="1"/>
</dbReference>
<sequence length="227" mass="26909">MTMYDCFLEIAFEAELDTKEDPELLEISSRICNENLSTRATSITELRKMIFDRGECEPRRTDDEYLLRFLRCKDFIVPRAHRLLVRYCRFRENHPHLYQDVDLWSLMKVGNIYECCLHDKPGVGRLSIGATPARLNSLHLINYTWLLNTFFYIFKKFIPQNAWDRIHFHGSDLKSLHKIVDLECLPARYGGTCNSVVSVSKWLQKIKKYRDGNFDREMKELGYLIKE</sequence>
<dbReference type="InterPro" id="IPR036865">
    <property type="entry name" value="CRAL-TRIO_dom_sf"/>
</dbReference>
<dbReference type="InterPro" id="IPR036273">
    <property type="entry name" value="CRAL/TRIO_N_dom_sf"/>
</dbReference>
<feature type="domain" description="CRAL-TRIO" evidence="1">
    <location>
        <begin position="132"/>
        <end position="197"/>
    </location>
</feature>
<dbReference type="InterPro" id="IPR001251">
    <property type="entry name" value="CRAL-TRIO_dom"/>
</dbReference>
<dbReference type="SUPFAM" id="SSF46938">
    <property type="entry name" value="CRAL/TRIO N-terminal domain"/>
    <property type="match status" value="1"/>
</dbReference>
<dbReference type="PANTHER" id="PTHR10174">
    <property type="entry name" value="ALPHA-TOCOPHEROL TRANSFER PROTEIN-RELATED"/>
    <property type="match status" value="1"/>
</dbReference>
<accession>A0A5E4QAP6</accession>
<dbReference type="Proteomes" id="UP000324832">
    <property type="component" value="Unassembled WGS sequence"/>
</dbReference>
<dbReference type="SUPFAM" id="SSF52087">
    <property type="entry name" value="CRAL/TRIO domain"/>
    <property type="match status" value="1"/>
</dbReference>
<reference evidence="2 3" key="1">
    <citation type="submission" date="2017-07" db="EMBL/GenBank/DDBJ databases">
        <authorList>
            <person name="Talla V."/>
            <person name="Backstrom N."/>
        </authorList>
    </citation>
    <scope>NUCLEOTIDE SEQUENCE [LARGE SCALE GENOMIC DNA]</scope>
</reference>
<dbReference type="GO" id="GO:0016020">
    <property type="term" value="C:membrane"/>
    <property type="evidence" value="ECO:0007669"/>
    <property type="project" value="TreeGrafter"/>
</dbReference>
<organism evidence="2 3">
    <name type="scientific">Leptidea sinapis</name>
    <dbReference type="NCBI Taxonomy" id="189913"/>
    <lineage>
        <taxon>Eukaryota</taxon>
        <taxon>Metazoa</taxon>
        <taxon>Ecdysozoa</taxon>
        <taxon>Arthropoda</taxon>
        <taxon>Hexapoda</taxon>
        <taxon>Insecta</taxon>
        <taxon>Pterygota</taxon>
        <taxon>Neoptera</taxon>
        <taxon>Endopterygota</taxon>
        <taxon>Lepidoptera</taxon>
        <taxon>Glossata</taxon>
        <taxon>Ditrysia</taxon>
        <taxon>Papilionoidea</taxon>
        <taxon>Pieridae</taxon>
        <taxon>Dismorphiinae</taxon>
        <taxon>Leptidea</taxon>
    </lineage>
</organism>
<dbReference type="Gene3D" id="3.40.525.10">
    <property type="entry name" value="CRAL-TRIO lipid binding domain"/>
    <property type="match status" value="1"/>
</dbReference>
<keyword evidence="3" id="KW-1185">Reference proteome</keyword>